<dbReference type="AlphaFoldDB" id="A0A6P1NCC1"/>
<evidence type="ECO:0000313" key="2">
    <source>
        <dbReference type="EMBL" id="QHI95099.1"/>
    </source>
</evidence>
<dbReference type="RefSeq" id="WP_160618177.1">
    <property type="nucleotide sequence ID" value="NZ_CP047652.1"/>
</dbReference>
<dbReference type="Proteomes" id="UP000463975">
    <property type="component" value="Chromosome"/>
</dbReference>
<dbReference type="InterPro" id="IPR005358">
    <property type="entry name" value="Puta_zinc/iron-chelating_dom"/>
</dbReference>
<dbReference type="EMBL" id="CP047652">
    <property type="protein sequence ID" value="QHI95099.1"/>
    <property type="molecule type" value="Genomic_DNA"/>
</dbReference>
<proteinExistence type="inferred from homology"/>
<dbReference type="InterPro" id="IPR008228">
    <property type="entry name" value="UCP006173"/>
</dbReference>
<evidence type="ECO:0000256" key="1">
    <source>
        <dbReference type="HAMAP-Rule" id="MF_00676"/>
    </source>
</evidence>
<dbReference type="NCBIfam" id="NF003507">
    <property type="entry name" value="PRK05170.2-5"/>
    <property type="match status" value="1"/>
</dbReference>
<organism evidence="2 3">
    <name type="scientific">Aristophania vespae</name>
    <dbReference type="NCBI Taxonomy" id="2697033"/>
    <lineage>
        <taxon>Bacteria</taxon>
        <taxon>Pseudomonadati</taxon>
        <taxon>Pseudomonadota</taxon>
        <taxon>Alphaproteobacteria</taxon>
        <taxon>Acetobacterales</taxon>
        <taxon>Acetobacteraceae</taxon>
        <taxon>Aristophania</taxon>
    </lineage>
</organism>
<comment type="similarity">
    <text evidence="1">Belongs to the UPF0260 family.</text>
</comment>
<dbReference type="PANTHER" id="PTHR37421:SF1">
    <property type="entry name" value="UPF0260 PROTEIN YCGN"/>
    <property type="match status" value="1"/>
</dbReference>
<dbReference type="KEGG" id="bomb:GT348_01240"/>
<dbReference type="NCBIfam" id="NF003501">
    <property type="entry name" value="PRK05170.1-5"/>
    <property type="match status" value="1"/>
</dbReference>
<keyword evidence="3" id="KW-1185">Reference proteome</keyword>
<dbReference type="PIRSF" id="PIRSF006173">
    <property type="entry name" value="UCP006173"/>
    <property type="match status" value="1"/>
</dbReference>
<name>A0A6P1NCC1_9PROT</name>
<evidence type="ECO:0000313" key="3">
    <source>
        <dbReference type="Proteomes" id="UP000463975"/>
    </source>
</evidence>
<dbReference type="HAMAP" id="MF_00676">
    <property type="entry name" value="UPF0260"/>
    <property type="match status" value="1"/>
</dbReference>
<sequence length="156" mass="18565">MTEKIPFWKTTSLKDMTREQWESLCDGCGRCCLHKFREDETDEILWTNVGCRLLDKETCRCKDYEKRHKRIRDCITLTPELLEETDWLPASCAYRLLRDGFDLPKWHPLVSGSFDTIHESGASVRQRFINERYVDIIEDYITDWPGKWPETAKVQE</sequence>
<accession>A0A6P1NCC1</accession>
<dbReference type="Pfam" id="PF03692">
    <property type="entry name" value="CxxCxxCC"/>
    <property type="match status" value="1"/>
</dbReference>
<protein>
    <recommendedName>
        <fullName evidence="1">UPF0260 protein GT348_01240</fullName>
    </recommendedName>
</protein>
<reference evidence="2 3" key="1">
    <citation type="submission" date="2020-01" db="EMBL/GenBank/DDBJ databases">
        <title>Genome sequencing of strain KACC 21507.</title>
        <authorList>
            <person name="Heo J."/>
            <person name="Kim S.-J."/>
            <person name="Kim J.-S."/>
            <person name="Hong S.-B."/>
            <person name="Kwon S.-W."/>
        </authorList>
    </citation>
    <scope>NUCLEOTIDE SEQUENCE [LARGE SCALE GENOMIC DNA]</scope>
    <source>
        <strain evidence="2 3">KACC 21507</strain>
    </source>
</reference>
<gene>
    <name evidence="2" type="ORF">GT348_01240</name>
</gene>
<dbReference type="PANTHER" id="PTHR37421">
    <property type="entry name" value="UPF0260 PROTEIN YCGN"/>
    <property type="match status" value="1"/>
</dbReference>